<accession>A0A2K5IRC6</accession>
<sequence>MCWTLYYPESKSVIKKIGSGGLKTMVWVPAESATEELTPPLLSVELCNLMEGFDPSVPLRTPQECLRRVQIEAAQCPDVVVAQIDPKELKRKQSVNIFLSGCQPSPEGYSPTLQWQQQQVALFPTVGQNVNRHGSHWKSQQLDSNVTMPKPEDEKGWMKFSLGEKLCADGAVGQATVESPGVDSAQGRWLYALWTCLEKPLLPQAHSLIWQLARCCEVRPLVESKDDEKVPTLNLLVCLVSRYLDQCDLADEPS</sequence>
<dbReference type="Pfam" id="PF04938">
    <property type="entry name" value="SIP1"/>
    <property type="match status" value="2"/>
</dbReference>
<evidence type="ECO:0000256" key="3">
    <source>
        <dbReference type="ARBA" id="ARBA00022664"/>
    </source>
</evidence>
<keyword evidence="2 6" id="KW-0963">Cytoplasm</keyword>
<dbReference type="OMA" id="AHSLIWQ"/>
<dbReference type="GO" id="GO:0000387">
    <property type="term" value="P:spliceosomal snRNP assembly"/>
    <property type="evidence" value="ECO:0007669"/>
    <property type="project" value="UniProtKB-UniRule"/>
</dbReference>
<evidence type="ECO:0000256" key="4">
    <source>
        <dbReference type="ARBA" id="ARBA00023187"/>
    </source>
</evidence>
<evidence type="ECO:0000256" key="1">
    <source>
        <dbReference type="ARBA" id="ARBA00004496"/>
    </source>
</evidence>
<dbReference type="GO" id="GO:0000245">
    <property type="term" value="P:spliceosomal complex assembly"/>
    <property type="evidence" value="ECO:0007669"/>
    <property type="project" value="UniProtKB-UniRule"/>
</dbReference>
<dbReference type="GO" id="GO:0005681">
    <property type="term" value="C:spliceosomal complex"/>
    <property type="evidence" value="ECO:0007669"/>
    <property type="project" value="UniProtKB-UniRule"/>
</dbReference>
<name>A0A2K5IRC6_COLAP</name>
<dbReference type="STRING" id="336983.ENSCANP00000019248"/>
<evidence type="ECO:0000313" key="7">
    <source>
        <dbReference type="Ensembl" id="ENSCANP00000019248.1"/>
    </source>
</evidence>
<protein>
    <recommendedName>
        <fullName evidence="5 6">Gem-associated protein 2</fullName>
    </recommendedName>
</protein>
<organism evidence="7 8">
    <name type="scientific">Colobus angolensis palliatus</name>
    <name type="common">Peters' Angolan colobus</name>
    <dbReference type="NCBI Taxonomy" id="336983"/>
    <lineage>
        <taxon>Eukaryota</taxon>
        <taxon>Metazoa</taxon>
        <taxon>Chordata</taxon>
        <taxon>Craniata</taxon>
        <taxon>Vertebrata</taxon>
        <taxon>Euteleostomi</taxon>
        <taxon>Mammalia</taxon>
        <taxon>Eutheria</taxon>
        <taxon>Euarchontoglires</taxon>
        <taxon>Primates</taxon>
        <taxon>Haplorrhini</taxon>
        <taxon>Catarrhini</taxon>
        <taxon>Cercopithecidae</taxon>
        <taxon>Colobinae</taxon>
        <taxon>Colobus</taxon>
    </lineage>
</organism>
<proteinExistence type="inferred from homology"/>
<evidence type="ECO:0000256" key="6">
    <source>
        <dbReference type="PIRNR" id="PIRNR038038"/>
    </source>
</evidence>
<dbReference type="PIRSF" id="PIRSF038038">
    <property type="entry name" value="SMN_Gemin2"/>
    <property type="match status" value="1"/>
</dbReference>
<dbReference type="InterPro" id="IPR017364">
    <property type="entry name" value="GEMIN2"/>
</dbReference>
<comment type="subcellular location">
    <subcellularLocation>
        <location evidence="1">Cytoplasm</location>
    </subcellularLocation>
</comment>
<dbReference type="InterPro" id="IPR035426">
    <property type="entry name" value="Gemin2/Brr1"/>
</dbReference>
<reference evidence="7" key="2">
    <citation type="submission" date="2025-09" db="UniProtKB">
        <authorList>
            <consortium name="Ensembl"/>
        </authorList>
    </citation>
    <scope>IDENTIFICATION</scope>
</reference>
<dbReference type="PANTHER" id="PTHR12794:SF5">
    <property type="entry name" value="GEM-ASSOCIATED PROTEIN 2"/>
    <property type="match status" value="1"/>
</dbReference>
<keyword evidence="8" id="KW-1185">Reference proteome</keyword>
<dbReference type="Ensembl" id="ENSCANT00000042211.1">
    <property type="protein sequence ID" value="ENSCANP00000019248.1"/>
    <property type="gene ID" value="ENSCANG00000033060.1"/>
</dbReference>
<comment type="function">
    <text evidence="6">The SMN complex catalyzes the assembly of small nuclear ribonucleoproteins (snRNPs), the building blocks of the spliceosome, and thereby plays an important role in the splicing of cellular pre-mRNAs.</text>
</comment>
<evidence type="ECO:0000313" key="8">
    <source>
        <dbReference type="Proteomes" id="UP000233080"/>
    </source>
</evidence>
<comment type="similarity">
    <text evidence="6">Belongs to the gemin-2 family.</text>
</comment>
<dbReference type="FunFam" id="1.20.58.1070:FF:000006">
    <property type="entry name" value="Gem-associated protein 2"/>
    <property type="match status" value="1"/>
</dbReference>
<keyword evidence="3 6" id="KW-0507">mRNA processing</keyword>
<evidence type="ECO:0000256" key="5">
    <source>
        <dbReference type="ARBA" id="ARBA00047179"/>
    </source>
</evidence>
<dbReference type="PANTHER" id="PTHR12794">
    <property type="entry name" value="GEMIN2"/>
    <property type="match status" value="1"/>
</dbReference>
<keyword evidence="4 6" id="KW-0508">mRNA splicing</keyword>
<comment type="subunit">
    <text evidence="6">Part of the core SMN complex.</text>
</comment>
<evidence type="ECO:0000256" key="2">
    <source>
        <dbReference type="ARBA" id="ARBA00022490"/>
    </source>
</evidence>
<dbReference type="GO" id="GO:0032797">
    <property type="term" value="C:SMN complex"/>
    <property type="evidence" value="ECO:0007669"/>
    <property type="project" value="UniProtKB-UniRule"/>
</dbReference>
<dbReference type="Gene3D" id="1.20.58.1070">
    <property type="match status" value="2"/>
</dbReference>
<dbReference type="Gene3D" id="1.20.5.220">
    <property type="match status" value="1"/>
</dbReference>
<reference evidence="7" key="1">
    <citation type="submission" date="2025-08" db="UniProtKB">
        <authorList>
            <consortium name="Ensembl"/>
        </authorList>
    </citation>
    <scope>IDENTIFICATION</scope>
</reference>
<dbReference type="Proteomes" id="UP000233080">
    <property type="component" value="Unassembled WGS sequence"/>
</dbReference>
<dbReference type="AlphaFoldDB" id="A0A2K5IRC6"/>